<dbReference type="EMBL" id="LR746264">
    <property type="protein sequence ID" value="CAA7389870.1"/>
    <property type="molecule type" value="Genomic_DNA"/>
</dbReference>
<proteinExistence type="predicted"/>
<organism evidence="2 3">
    <name type="scientific">Spirodela intermedia</name>
    <name type="common">Intermediate duckweed</name>
    <dbReference type="NCBI Taxonomy" id="51605"/>
    <lineage>
        <taxon>Eukaryota</taxon>
        <taxon>Viridiplantae</taxon>
        <taxon>Streptophyta</taxon>
        <taxon>Embryophyta</taxon>
        <taxon>Tracheophyta</taxon>
        <taxon>Spermatophyta</taxon>
        <taxon>Magnoliopsida</taxon>
        <taxon>Liliopsida</taxon>
        <taxon>Araceae</taxon>
        <taxon>Lemnoideae</taxon>
        <taxon>Spirodela</taxon>
    </lineage>
</organism>
<feature type="region of interest" description="Disordered" evidence="1">
    <location>
        <begin position="1"/>
        <end position="37"/>
    </location>
</feature>
<evidence type="ECO:0000313" key="3">
    <source>
        <dbReference type="Proteomes" id="UP000663760"/>
    </source>
</evidence>
<feature type="compositionally biased region" description="Polar residues" evidence="1">
    <location>
        <begin position="1"/>
        <end position="15"/>
    </location>
</feature>
<dbReference type="Proteomes" id="UP000663760">
    <property type="component" value="Chromosome 1"/>
</dbReference>
<dbReference type="AlphaFoldDB" id="A0A7I8K0G0"/>
<sequence length="117" mass="12861">MSRNGSKRVTFSPDASTRPAATPRAERSLANMRAPPKGFRRRLCRNLPGARFFKRAGENAARALCFIPGRRRGGGAKVSPRGFPGRLHPSSPQEESHTAEAIEDCIRFINSSSTRKP</sequence>
<feature type="region of interest" description="Disordered" evidence="1">
    <location>
        <begin position="70"/>
        <end position="100"/>
    </location>
</feature>
<dbReference type="PANTHER" id="PTHR34355:SF1">
    <property type="entry name" value="JOSEPHIN-LIKE PROTEIN"/>
    <property type="match status" value="1"/>
</dbReference>
<dbReference type="PANTHER" id="PTHR34355">
    <property type="entry name" value="JOSEPHIN-LIKE PROTEIN"/>
    <property type="match status" value="1"/>
</dbReference>
<keyword evidence="3" id="KW-1185">Reference proteome</keyword>
<dbReference type="OrthoDB" id="786873at2759"/>
<evidence type="ECO:0000313" key="2">
    <source>
        <dbReference type="EMBL" id="CAA7389870.1"/>
    </source>
</evidence>
<reference evidence="2" key="1">
    <citation type="submission" date="2020-02" db="EMBL/GenBank/DDBJ databases">
        <authorList>
            <person name="Scholz U."/>
            <person name="Mascher M."/>
            <person name="Fiebig A."/>
        </authorList>
    </citation>
    <scope>NUCLEOTIDE SEQUENCE</scope>
</reference>
<accession>A0A7I8K0G0</accession>
<name>A0A7I8K0G0_SPIIN</name>
<gene>
    <name evidence="2" type="ORF">SI8410_01001841</name>
</gene>
<protein>
    <submittedName>
        <fullName evidence="2">Uncharacterized protein</fullName>
    </submittedName>
</protein>
<evidence type="ECO:0000256" key="1">
    <source>
        <dbReference type="SAM" id="MobiDB-lite"/>
    </source>
</evidence>